<dbReference type="InterPro" id="IPR013783">
    <property type="entry name" value="Ig-like_fold"/>
</dbReference>
<dbReference type="Proteomes" id="UP000824782">
    <property type="component" value="Unassembled WGS sequence"/>
</dbReference>
<dbReference type="SMART" id="SM00409">
    <property type="entry name" value="IG"/>
    <property type="match status" value="1"/>
</dbReference>
<evidence type="ECO:0000256" key="1">
    <source>
        <dbReference type="ARBA" id="ARBA00004479"/>
    </source>
</evidence>
<evidence type="ECO:0000256" key="9">
    <source>
        <dbReference type="ARBA" id="ARBA00038203"/>
    </source>
</evidence>
<evidence type="ECO:0000256" key="12">
    <source>
        <dbReference type="SAM" id="SignalP"/>
    </source>
</evidence>
<evidence type="ECO:0000256" key="7">
    <source>
        <dbReference type="ARBA" id="ARBA00023180"/>
    </source>
</evidence>
<dbReference type="Gene3D" id="2.60.40.10">
    <property type="entry name" value="Immunoglobulins"/>
    <property type="match status" value="1"/>
</dbReference>
<evidence type="ECO:0000256" key="5">
    <source>
        <dbReference type="ARBA" id="ARBA00023136"/>
    </source>
</evidence>
<feature type="domain" description="Ig-like" evidence="13">
    <location>
        <begin position="31"/>
        <end position="132"/>
    </location>
</feature>
<dbReference type="SUPFAM" id="SSF48726">
    <property type="entry name" value="Immunoglobulin"/>
    <property type="match status" value="1"/>
</dbReference>
<feature type="chain" id="PRO_5043496317" description="Ig-like domain-containing protein" evidence="12">
    <location>
        <begin position="24"/>
        <end position="385"/>
    </location>
</feature>
<evidence type="ECO:0000256" key="6">
    <source>
        <dbReference type="ARBA" id="ARBA00023157"/>
    </source>
</evidence>
<dbReference type="EMBL" id="WNYA01000004">
    <property type="protein sequence ID" value="KAG8579804.1"/>
    <property type="molecule type" value="Genomic_DNA"/>
</dbReference>
<feature type="region of interest" description="Disordered" evidence="10">
    <location>
        <begin position="136"/>
        <end position="288"/>
    </location>
</feature>
<dbReference type="PANTHER" id="PTHR46608:SF4">
    <property type="entry name" value="HEPATITIS A VIRUS CELLULAR RECEPTOR 1"/>
    <property type="match status" value="1"/>
</dbReference>
<keyword evidence="5 11" id="KW-0472">Membrane</keyword>
<protein>
    <recommendedName>
        <fullName evidence="13">Ig-like domain-containing protein</fullName>
    </recommendedName>
</protein>
<dbReference type="Pfam" id="PF07686">
    <property type="entry name" value="V-set"/>
    <property type="match status" value="1"/>
</dbReference>
<dbReference type="InterPro" id="IPR013106">
    <property type="entry name" value="Ig_V-set"/>
</dbReference>
<dbReference type="PROSITE" id="PS50835">
    <property type="entry name" value="IG_LIKE"/>
    <property type="match status" value="1"/>
</dbReference>
<gene>
    <name evidence="14" type="ORF">GDO81_011055</name>
</gene>
<feature type="compositionally biased region" description="Polar residues" evidence="10">
    <location>
        <begin position="186"/>
        <end position="196"/>
    </location>
</feature>
<proteinExistence type="inferred from homology"/>
<evidence type="ECO:0000313" key="14">
    <source>
        <dbReference type="EMBL" id="KAG8579804.1"/>
    </source>
</evidence>
<evidence type="ECO:0000259" key="13">
    <source>
        <dbReference type="PROSITE" id="PS50835"/>
    </source>
</evidence>
<keyword evidence="7" id="KW-0325">Glycoprotein</keyword>
<dbReference type="GO" id="GO:0060097">
    <property type="term" value="P:cytoskeletal rearrangement involved in phagocytosis, engulfment"/>
    <property type="evidence" value="ECO:0007669"/>
    <property type="project" value="TreeGrafter"/>
</dbReference>
<dbReference type="GO" id="GO:0043277">
    <property type="term" value="P:apoptotic cell clearance"/>
    <property type="evidence" value="ECO:0007669"/>
    <property type="project" value="TreeGrafter"/>
</dbReference>
<evidence type="ECO:0000256" key="4">
    <source>
        <dbReference type="ARBA" id="ARBA00022989"/>
    </source>
</evidence>
<dbReference type="GO" id="GO:0016020">
    <property type="term" value="C:membrane"/>
    <property type="evidence" value="ECO:0007669"/>
    <property type="project" value="UniProtKB-SubCell"/>
</dbReference>
<evidence type="ECO:0000256" key="11">
    <source>
        <dbReference type="SAM" id="Phobius"/>
    </source>
</evidence>
<comment type="subcellular location">
    <subcellularLocation>
        <location evidence="1">Membrane</location>
        <topology evidence="1">Single-pass type I membrane protein</topology>
    </subcellularLocation>
</comment>
<comment type="caution">
    <text evidence="14">The sequence shown here is derived from an EMBL/GenBank/DDBJ whole genome shotgun (WGS) entry which is preliminary data.</text>
</comment>
<keyword evidence="4 11" id="KW-1133">Transmembrane helix</keyword>
<comment type="similarity">
    <text evidence="9">Belongs to the immunoglobulin superfamily. TIM family.</text>
</comment>
<feature type="compositionally biased region" description="Basic and acidic residues" evidence="10">
    <location>
        <begin position="359"/>
        <end position="371"/>
    </location>
</feature>
<keyword evidence="2 11" id="KW-0812">Transmembrane</keyword>
<reference evidence="14" key="1">
    <citation type="thesis" date="2020" institute="ProQuest LLC" country="789 East Eisenhower Parkway, Ann Arbor, MI, USA">
        <title>Comparative Genomics and Chromosome Evolution.</title>
        <authorList>
            <person name="Mudd A.B."/>
        </authorList>
    </citation>
    <scope>NUCLEOTIDE SEQUENCE</scope>
    <source>
        <strain evidence="14">237g6f4</strain>
        <tissue evidence="14">Blood</tissue>
    </source>
</reference>
<dbReference type="GO" id="GO:0001786">
    <property type="term" value="F:phosphatidylserine binding"/>
    <property type="evidence" value="ECO:0007669"/>
    <property type="project" value="TreeGrafter"/>
</dbReference>
<dbReference type="FunFam" id="2.60.40.10:FF:000774">
    <property type="entry name" value="Hepatitis A virus cellular receptor 1"/>
    <property type="match status" value="1"/>
</dbReference>
<feature type="transmembrane region" description="Helical" evidence="11">
    <location>
        <begin position="307"/>
        <end position="326"/>
    </location>
</feature>
<feature type="compositionally biased region" description="Pro residues" evidence="10">
    <location>
        <begin position="199"/>
        <end position="213"/>
    </location>
</feature>
<accession>A0AAV7C4E7</accession>
<keyword evidence="15" id="KW-1185">Reference proteome</keyword>
<feature type="compositionally biased region" description="Low complexity" evidence="10">
    <location>
        <begin position="136"/>
        <end position="171"/>
    </location>
</feature>
<evidence type="ECO:0000256" key="8">
    <source>
        <dbReference type="ARBA" id="ARBA00023319"/>
    </source>
</evidence>
<evidence type="ECO:0000256" key="2">
    <source>
        <dbReference type="ARBA" id="ARBA00022692"/>
    </source>
</evidence>
<name>A0AAV7C4E7_ENGPU</name>
<evidence type="ECO:0000313" key="15">
    <source>
        <dbReference type="Proteomes" id="UP000824782"/>
    </source>
</evidence>
<evidence type="ECO:0000256" key="10">
    <source>
        <dbReference type="SAM" id="MobiDB-lite"/>
    </source>
</evidence>
<sequence>MKLCSSCLEIAILLLSCSVTVLCQRTVTGIEGQPITLPCSYRVRRTSDITSMCWGRGSCPNSKCTQELIWTDGYKVTFQASSRYELKERLRQGIVSLTIAQVRLEDAGTYCCRIEHHGWFNDEKINVQLRVERAPTTTVQTTTPAPTTVKTTPAPTTVKTTPAPTTVKTTPAPLPVETTPEPTYPWTISLTTPLDVTTQPPPSVTTSPSPLPPITRTDAPPSSTARSMTSPSNDLHFESTDLTPRSSDIPIFIPEHEETTSAESETEDREHNSPSPWPENLVPDDNGISDLFQGNITAPQKKDKSSIIIAISLSLIALIVICLILLQLKGQKRGRYLLGLDPRLELVTHAEESVTEVQAEDKDPERDDETKAGINHIGNMIDATD</sequence>
<organism evidence="14 15">
    <name type="scientific">Engystomops pustulosus</name>
    <name type="common">Tungara frog</name>
    <name type="synonym">Physalaemus pustulosus</name>
    <dbReference type="NCBI Taxonomy" id="76066"/>
    <lineage>
        <taxon>Eukaryota</taxon>
        <taxon>Metazoa</taxon>
        <taxon>Chordata</taxon>
        <taxon>Craniata</taxon>
        <taxon>Vertebrata</taxon>
        <taxon>Euteleostomi</taxon>
        <taxon>Amphibia</taxon>
        <taxon>Batrachia</taxon>
        <taxon>Anura</taxon>
        <taxon>Neobatrachia</taxon>
        <taxon>Hyloidea</taxon>
        <taxon>Leptodactylidae</taxon>
        <taxon>Leiuperinae</taxon>
        <taxon>Engystomops</taxon>
    </lineage>
</organism>
<feature type="region of interest" description="Disordered" evidence="10">
    <location>
        <begin position="355"/>
        <end position="385"/>
    </location>
</feature>
<keyword evidence="8" id="KW-0393">Immunoglobulin domain</keyword>
<keyword evidence="3 12" id="KW-0732">Signal</keyword>
<evidence type="ECO:0000256" key="3">
    <source>
        <dbReference type="ARBA" id="ARBA00022729"/>
    </source>
</evidence>
<dbReference type="PANTHER" id="PTHR46608">
    <property type="entry name" value="T-CELL IMMUNOGLOBULIN AND MUCIN DOMAIN-CONTAINING PROTEIN 4"/>
    <property type="match status" value="1"/>
</dbReference>
<feature type="compositionally biased region" description="Polar residues" evidence="10">
    <location>
        <begin position="220"/>
        <end position="233"/>
    </location>
</feature>
<dbReference type="InterPro" id="IPR007110">
    <property type="entry name" value="Ig-like_dom"/>
</dbReference>
<feature type="signal peptide" evidence="12">
    <location>
        <begin position="1"/>
        <end position="23"/>
    </location>
</feature>
<dbReference type="InterPro" id="IPR003599">
    <property type="entry name" value="Ig_sub"/>
</dbReference>
<dbReference type="InterPro" id="IPR036179">
    <property type="entry name" value="Ig-like_dom_sf"/>
</dbReference>
<keyword evidence="6" id="KW-1015">Disulfide bond</keyword>
<dbReference type="AlphaFoldDB" id="A0AAV7C4E7"/>